<dbReference type="RefSeq" id="YP_001497996.1">
    <property type="nucleotide sequence ID" value="NC_009898.1"/>
</dbReference>
<accession>A7IXX5</accession>
<dbReference type="OrthoDB" id="25695at10239"/>
<evidence type="ECO:0000313" key="1">
    <source>
        <dbReference type="EMBL" id="ABT15199.1"/>
    </source>
</evidence>
<organism evidence="1 2">
    <name type="scientific">Paramecium bursaria Chlorella virus NY2A</name>
    <name type="common">PBCV-NY2A</name>
    <dbReference type="NCBI Taxonomy" id="46021"/>
    <lineage>
        <taxon>Viruses</taxon>
        <taxon>Varidnaviria</taxon>
        <taxon>Bamfordvirae</taxon>
        <taxon>Nucleocytoviricota</taxon>
        <taxon>Megaviricetes</taxon>
        <taxon>Algavirales</taxon>
        <taxon>Phycodnaviridae</taxon>
        <taxon>Chlorovirus</taxon>
        <taxon>Chlorovirus americanus</taxon>
    </lineage>
</organism>
<gene>
    <name evidence="1" type="primary">B800R</name>
    <name evidence="1" type="ORF">NY2A_B800R</name>
</gene>
<dbReference type="KEGG" id="vg:5659249"/>
<reference evidence="1 2" key="1">
    <citation type="journal article" date="2007" name="Virology">
        <title>Sequence and annotation of the 369-kb NY-2A and the 345-kb AR158 viruses that infect Chlorella NC64A.</title>
        <authorList>
            <person name="Fitzgerald L.A."/>
            <person name="Graves M.V."/>
            <person name="Li X."/>
            <person name="Feldblyum T."/>
            <person name="Nierman W.C."/>
            <person name="Van Etten J.L."/>
        </authorList>
    </citation>
    <scope>NUCLEOTIDE SEQUENCE [LARGE SCALE GENOMIC DNA]</scope>
    <source>
        <strain evidence="1 2">NY-2A</strain>
    </source>
</reference>
<name>A7IXX5_PBCVN</name>
<proteinExistence type="predicted"/>
<organismHost>
    <name type="scientific">Chlorella</name>
    <dbReference type="NCBI Taxonomy" id="3071"/>
</organismHost>
<dbReference type="Proteomes" id="UP000202419">
    <property type="component" value="Segment"/>
</dbReference>
<protein>
    <submittedName>
        <fullName evidence="1">Uncharacterized protein B800R</fullName>
    </submittedName>
</protein>
<keyword evidence="2" id="KW-1185">Reference proteome</keyword>
<evidence type="ECO:0000313" key="2">
    <source>
        <dbReference type="Proteomes" id="UP000202419"/>
    </source>
</evidence>
<dbReference type="EMBL" id="DQ491002">
    <property type="protein sequence ID" value="ABT15199.1"/>
    <property type="molecule type" value="Genomic_DNA"/>
</dbReference>
<sequence length="90" mass="10180">MCIIRMAHVPNRSSLTPIPKPCSKQVARRPLENKVINFDRQITEFEIQAMFSGSILLFSMVMLLTERGESSTYLPLITSVCGLWAPSPRK</sequence>
<dbReference type="GeneID" id="5659249"/>